<dbReference type="GO" id="GO:0016787">
    <property type="term" value="F:hydrolase activity"/>
    <property type="evidence" value="ECO:0007669"/>
    <property type="project" value="UniProtKB-KW"/>
</dbReference>
<evidence type="ECO:0000256" key="2">
    <source>
        <dbReference type="ARBA" id="ARBA00022801"/>
    </source>
</evidence>
<evidence type="ECO:0000256" key="1">
    <source>
        <dbReference type="ARBA" id="ARBA00006499"/>
    </source>
</evidence>
<dbReference type="PANTHER" id="PTHR10655">
    <property type="entry name" value="LYSOPHOSPHOLIPASE-RELATED"/>
    <property type="match status" value="1"/>
</dbReference>
<dbReference type="InterPro" id="IPR029058">
    <property type="entry name" value="AB_hydrolase_fold"/>
</dbReference>
<feature type="domain" description="Phospholipase/carboxylesterase/thioesterase" evidence="3">
    <location>
        <begin position="38"/>
        <end position="240"/>
    </location>
</feature>
<proteinExistence type="inferred from homology"/>
<dbReference type="EMBL" id="VYSG01000001">
    <property type="protein sequence ID" value="NEG69949.1"/>
    <property type="molecule type" value="Genomic_DNA"/>
</dbReference>
<accession>A0A6I5N2R2</accession>
<gene>
    <name evidence="4" type="ORF">F6S87_04925</name>
</gene>
<dbReference type="PANTHER" id="PTHR10655:SF17">
    <property type="entry name" value="LYSOPHOSPHOLIPASE-LIKE PROTEIN 1"/>
    <property type="match status" value="1"/>
</dbReference>
<dbReference type="RefSeq" id="WP_163227450.1">
    <property type="nucleotide sequence ID" value="NZ_VYSG01000001.1"/>
</dbReference>
<dbReference type="AlphaFoldDB" id="A0A6I5N2R2"/>
<evidence type="ECO:0000313" key="4">
    <source>
        <dbReference type="EMBL" id="NEG69949.1"/>
    </source>
</evidence>
<evidence type="ECO:0000313" key="5">
    <source>
        <dbReference type="Proteomes" id="UP000469292"/>
    </source>
</evidence>
<dbReference type="Gene3D" id="3.40.50.1820">
    <property type="entry name" value="alpha/beta hydrolase"/>
    <property type="match status" value="1"/>
</dbReference>
<comment type="similarity">
    <text evidence="1">Belongs to the AB hydrolase superfamily. AB hydrolase 2 family.</text>
</comment>
<keyword evidence="5" id="KW-1185">Reference proteome</keyword>
<reference evidence="4 5" key="1">
    <citation type="submission" date="2019-09" db="EMBL/GenBank/DDBJ databases">
        <title>Phylogenetic characterization of a novel taxon of the genus Bifidobacterium: Bifidobacterium choloepi sp. nov.</title>
        <authorList>
            <person name="Modesto M."/>
            <person name="Satti M."/>
        </authorList>
    </citation>
    <scope>NUCLEOTIDE SEQUENCE [LARGE SCALE GENOMIC DNA]</scope>
    <source>
        <strain evidence="4 5">BRDM6</strain>
    </source>
</reference>
<comment type="caution">
    <text evidence="4">The sequence shown here is derived from an EMBL/GenBank/DDBJ whole genome shotgun (WGS) entry which is preliminary data.</text>
</comment>
<sequence length="250" mass="27359">MSEDNELIGGESAVVPGRFGEPLDVPFARFSRGDGAANPRRPLFVLLHGWGSNEDDLADIMQYVAPYNDFVALRAPLTLQNPGTQFGQMVPGAYSWLHDAVPTGADLDRDAYAAATAVDRWVGEHVPADRAVVPLGFSQGGMLAIQLLRINPTRYRAAISLSGFLAPGQVAATCPGDDELAELNIPTFFGYGEADTVIPKYMLFETVAWLEEHTWLTERGYRGLDHSVSMQEFADLREWLLAQDLTSGLM</sequence>
<evidence type="ECO:0000259" key="3">
    <source>
        <dbReference type="Pfam" id="PF02230"/>
    </source>
</evidence>
<dbReference type="SUPFAM" id="SSF53474">
    <property type="entry name" value="alpha/beta-Hydrolases"/>
    <property type="match status" value="1"/>
</dbReference>
<organism evidence="4 5">
    <name type="scientific">Bifidobacterium choloepi</name>
    <dbReference type="NCBI Taxonomy" id="2614131"/>
    <lineage>
        <taxon>Bacteria</taxon>
        <taxon>Bacillati</taxon>
        <taxon>Actinomycetota</taxon>
        <taxon>Actinomycetes</taxon>
        <taxon>Bifidobacteriales</taxon>
        <taxon>Bifidobacteriaceae</taxon>
        <taxon>Bifidobacterium</taxon>
    </lineage>
</organism>
<dbReference type="Pfam" id="PF02230">
    <property type="entry name" value="Abhydrolase_2"/>
    <property type="match status" value="1"/>
</dbReference>
<dbReference type="InterPro" id="IPR050565">
    <property type="entry name" value="LYPA1-2/EST-like"/>
</dbReference>
<keyword evidence="2" id="KW-0378">Hydrolase</keyword>
<protein>
    <submittedName>
        <fullName evidence="4">Esterase</fullName>
    </submittedName>
</protein>
<name>A0A6I5N2R2_9BIFI</name>
<dbReference type="Proteomes" id="UP000469292">
    <property type="component" value="Unassembled WGS sequence"/>
</dbReference>
<dbReference type="InterPro" id="IPR003140">
    <property type="entry name" value="PLipase/COase/thioEstase"/>
</dbReference>